<proteinExistence type="predicted"/>
<name>A0A225UVK6_9STRA</name>
<dbReference type="EMBL" id="NBNE01010856">
    <property type="protein sequence ID" value="OWY97093.1"/>
    <property type="molecule type" value="Genomic_DNA"/>
</dbReference>
<dbReference type="AlphaFoldDB" id="A0A225UVK6"/>
<keyword evidence="2" id="KW-1185">Reference proteome</keyword>
<protein>
    <submittedName>
        <fullName evidence="1">Uncharacterized protein</fullName>
    </submittedName>
</protein>
<sequence>MDASGFLSSCATYFICSYQTNRSGDRSVGTNGDELCSNGGGRAAMGWVGGRCLQQVVRVQLFLGIREFIHVPFAINACEQDDSGGYKVLVS</sequence>
<gene>
    <name evidence="1" type="ORF">PHMEG_00032465</name>
</gene>
<evidence type="ECO:0000313" key="1">
    <source>
        <dbReference type="EMBL" id="OWY97093.1"/>
    </source>
</evidence>
<evidence type="ECO:0000313" key="2">
    <source>
        <dbReference type="Proteomes" id="UP000198211"/>
    </source>
</evidence>
<dbReference type="Proteomes" id="UP000198211">
    <property type="component" value="Unassembled WGS sequence"/>
</dbReference>
<accession>A0A225UVK6</accession>
<reference evidence="2" key="1">
    <citation type="submission" date="2017-03" db="EMBL/GenBank/DDBJ databases">
        <title>Phytopthora megakarya and P. palmivora, two closely related causual agents of cacao black pod achieved similar genome size and gene model numbers by different mechanisms.</title>
        <authorList>
            <person name="Ali S."/>
            <person name="Shao J."/>
            <person name="Larry D.J."/>
            <person name="Kronmiller B."/>
            <person name="Shen D."/>
            <person name="Strem M.D."/>
            <person name="Melnick R.L."/>
            <person name="Guiltinan M.J."/>
            <person name="Tyler B.M."/>
            <person name="Meinhardt L.W."/>
            <person name="Bailey B.A."/>
        </authorList>
    </citation>
    <scope>NUCLEOTIDE SEQUENCE [LARGE SCALE GENOMIC DNA]</scope>
    <source>
        <strain evidence="2">zdho120</strain>
    </source>
</reference>
<comment type="caution">
    <text evidence="1">The sequence shown here is derived from an EMBL/GenBank/DDBJ whole genome shotgun (WGS) entry which is preliminary data.</text>
</comment>
<organism evidence="1 2">
    <name type="scientific">Phytophthora megakarya</name>
    <dbReference type="NCBI Taxonomy" id="4795"/>
    <lineage>
        <taxon>Eukaryota</taxon>
        <taxon>Sar</taxon>
        <taxon>Stramenopiles</taxon>
        <taxon>Oomycota</taxon>
        <taxon>Peronosporomycetes</taxon>
        <taxon>Peronosporales</taxon>
        <taxon>Peronosporaceae</taxon>
        <taxon>Phytophthora</taxon>
    </lineage>
</organism>